<keyword evidence="3" id="KW-1185">Reference proteome</keyword>
<feature type="compositionally biased region" description="Low complexity" evidence="1">
    <location>
        <begin position="1"/>
        <end position="15"/>
    </location>
</feature>
<organism evidence="2 3">
    <name type="scientific">Roseospira goensis</name>
    <dbReference type="NCBI Taxonomy" id="391922"/>
    <lineage>
        <taxon>Bacteria</taxon>
        <taxon>Pseudomonadati</taxon>
        <taxon>Pseudomonadota</taxon>
        <taxon>Alphaproteobacteria</taxon>
        <taxon>Rhodospirillales</taxon>
        <taxon>Rhodospirillaceae</taxon>
        <taxon>Roseospira</taxon>
    </lineage>
</organism>
<accession>A0A7W6RWJ4</accession>
<feature type="compositionally biased region" description="Gly residues" evidence="1">
    <location>
        <begin position="51"/>
        <end position="61"/>
    </location>
</feature>
<dbReference type="AlphaFoldDB" id="A0A7W6RWJ4"/>
<comment type="caution">
    <text evidence="2">The sequence shown here is derived from an EMBL/GenBank/DDBJ whole genome shotgun (WGS) entry which is preliminary data.</text>
</comment>
<evidence type="ECO:0000313" key="3">
    <source>
        <dbReference type="Proteomes" id="UP000555728"/>
    </source>
</evidence>
<sequence>MAPTDSLSPPTGDTPSGPPANGPPASREAKASSPGPGPGPAAKAAADDTGSPGGAGSGGTRPAGATGAAPPTQGSAQGSAQGAAQGSTQGATEGATKGTTYTLKAINRSTVSGAQYFNVYPPALTVSPPQPQTVIPLVSAATVSGGKDGGQESATLSWAGGADALVLIAVAPGQTPDGAVRLDVTPGSTVAVAWKDNAFTLTETGQGNGSGITVTFGPDVPGSSRVGLIVGPGTILVSVPVSGATLIMTPDLSTTVGVVFGTPDRPGGEQVRDVSPKVSVEFKTTHATIVVGPDNLITQNP</sequence>
<feature type="compositionally biased region" description="Low complexity" evidence="1">
    <location>
        <begin position="23"/>
        <end position="50"/>
    </location>
</feature>
<proteinExistence type="predicted"/>
<feature type="region of interest" description="Disordered" evidence="1">
    <location>
        <begin position="1"/>
        <end position="95"/>
    </location>
</feature>
<protein>
    <submittedName>
        <fullName evidence="2">Uncharacterized protein</fullName>
    </submittedName>
</protein>
<name>A0A7W6RWJ4_9PROT</name>
<reference evidence="2 3" key="1">
    <citation type="submission" date="2020-08" db="EMBL/GenBank/DDBJ databases">
        <title>Genome sequencing of Purple Non-Sulfur Bacteria from various extreme environments.</title>
        <authorList>
            <person name="Mayer M."/>
        </authorList>
    </citation>
    <scope>NUCLEOTIDE SEQUENCE [LARGE SCALE GENOMIC DNA]</scope>
    <source>
        <strain evidence="2 3">JA135</strain>
    </source>
</reference>
<dbReference type="Proteomes" id="UP000555728">
    <property type="component" value="Unassembled WGS sequence"/>
</dbReference>
<feature type="compositionally biased region" description="Low complexity" evidence="1">
    <location>
        <begin position="62"/>
        <end position="92"/>
    </location>
</feature>
<evidence type="ECO:0000313" key="2">
    <source>
        <dbReference type="EMBL" id="MBB4284540.1"/>
    </source>
</evidence>
<evidence type="ECO:0000256" key="1">
    <source>
        <dbReference type="SAM" id="MobiDB-lite"/>
    </source>
</evidence>
<dbReference type="EMBL" id="JACIGI010000002">
    <property type="protein sequence ID" value="MBB4284540.1"/>
    <property type="molecule type" value="Genomic_DNA"/>
</dbReference>
<gene>
    <name evidence="2" type="ORF">GGD88_000247</name>
</gene>
<dbReference type="RefSeq" id="WP_184431026.1">
    <property type="nucleotide sequence ID" value="NZ_JACIGI010000002.1"/>
</dbReference>